<dbReference type="Proteomes" id="UP000247602">
    <property type="component" value="Unassembled WGS sequence"/>
</dbReference>
<dbReference type="GO" id="GO:0071111">
    <property type="term" value="F:cyclic-guanylate-specific phosphodiesterase activity"/>
    <property type="evidence" value="ECO:0007669"/>
    <property type="project" value="InterPro"/>
</dbReference>
<comment type="caution">
    <text evidence="3">The sequence shown here is derived from an EMBL/GenBank/DDBJ whole genome shotgun (WGS) entry which is preliminary data.</text>
</comment>
<dbReference type="AlphaFoldDB" id="A0A323V3F5"/>
<evidence type="ECO:0000259" key="1">
    <source>
        <dbReference type="PROSITE" id="PS50883"/>
    </source>
</evidence>
<protein>
    <submittedName>
        <fullName evidence="2 3">EAL domain-containing protein</fullName>
    </submittedName>
</protein>
<dbReference type="InterPro" id="IPR050706">
    <property type="entry name" value="Cyclic-di-GMP_PDE-like"/>
</dbReference>
<dbReference type="Proteomes" id="UP000580718">
    <property type="component" value="Unassembled WGS sequence"/>
</dbReference>
<dbReference type="Pfam" id="PF00563">
    <property type="entry name" value="EAL"/>
    <property type="match status" value="1"/>
</dbReference>
<reference evidence="2 5" key="2">
    <citation type="submission" date="2020-08" db="EMBL/GenBank/DDBJ databases">
        <title>Sequencing the genomes of 1000 actinobacteria strains.</title>
        <authorList>
            <person name="Klenk H.-P."/>
        </authorList>
    </citation>
    <scope>NUCLEOTIDE SEQUENCE [LARGE SCALE GENOMIC DNA]</scope>
    <source>
        <strain evidence="2 5">DSM 16678</strain>
    </source>
</reference>
<gene>
    <name evidence="3" type="ORF">DMO24_21280</name>
    <name evidence="2" type="ORF">FHX36_001828</name>
</gene>
<accession>A0A323V3F5</accession>
<dbReference type="SUPFAM" id="SSF141868">
    <property type="entry name" value="EAL domain-like"/>
    <property type="match status" value="1"/>
</dbReference>
<proteinExistence type="predicted"/>
<dbReference type="EMBL" id="QKNV01000362">
    <property type="protein sequence ID" value="PZA19337.1"/>
    <property type="molecule type" value="Genomic_DNA"/>
</dbReference>
<sequence>MTGPVDVVRPSWDTPQRARRLLLASQLSHVLPSISRVAGAMGLRIGTAPGLLDIVDDEGGRRIDRLLQRLARELTAAETEAVRVTTDPPTDGVALATRLLTAPSLAVELARRGVTVEMSLLTDAVLWPVYQPIMSLATGGMVGHEALLRGRVDGREVGGGDLFFLAERAGWLRRLDRLAREAAIAGAAPWLGGADLYVNSNPAAISRPSVCLATTERAVHDSGIDPRQLVFEVVASHAVTDREHLLSVLEHHRSLGWRVALDDVHVGWSSLALVSVVRPDVLKLSKTLVARLHEPGPNAIARALCELTHLQGGQVVAEGIENEQMAAQARSVGADLGQGWLFGRPVRPEPESEPELVLA</sequence>
<dbReference type="SMART" id="SM00052">
    <property type="entry name" value="EAL"/>
    <property type="match status" value="1"/>
</dbReference>
<evidence type="ECO:0000313" key="4">
    <source>
        <dbReference type="Proteomes" id="UP000247602"/>
    </source>
</evidence>
<reference evidence="3 4" key="1">
    <citation type="submission" date="2018-06" db="EMBL/GenBank/DDBJ databases">
        <title>Draft genome sequence of Modestobacter versicolor CP153-2.</title>
        <authorList>
            <person name="Gundlapally S.R."/>
        </authorList>
    </citation>
    <scope>NUCLEOTIDE SEQUENCE [LARGE SCALE GENOMIC DNA]</scope>
    <source>
        <strain evidence="3 4">CP153-2</strain>
    </source>
</reference>
<keyword evidence="4" id="KW-1185">Reference proteome</keyword>
<dbReference type="InterPro" id="IPR001633">
    <property type="entry name" value="EAL_dom"/>
</dbReference>
<dbReference type="PANTHER" id="PTHR33121:SF70">
    <property type="entry name" value="SIGNALING PROTEIN YKOW"/>
    <property type="match status" value="1"/>
</dbReference>
<dbReference type="Gene3D" id="3.20.20.450">
    <property type="entry name" value="EAL domain"/>
    <property type="match status" value="1"/>
</dbReference>
<dbReference type="PANTHER" id="PTHR33121">
    <property type="entry name" value="CYCLIC DI-GMP PHOSPHODIESTERASE PDEF"/>
    <property type="match status" value="1"/>
</dbReference>
<dbReference type="CDD" id="cd01948">
    <property type="entry name" value="EAL"/>
    <property type="match status" value="1"/>
</dbReference>
<feature type="domain" description="EAL" evidence="1">
    <location>
        <begin position="109"/>
        <end position="359"/>
    </location>
</feature>
<dbReference type="PROSITE" id="PS50883">
    <property type="entry name" value="EAL"/>
    <property type="match status" value="1"/>
</dbReference>
<dbReference type="InterPro" id="IPR035919">
    <property type="entry name" value="EAL_sf"/>
</dbReference>
<dbReference type="RefSeq" id="WP_110554187.1">
    <property type="nucleotide sequence ID" value="NZ_JACIBU010000001.1"/>
</dbReference>
<evidence type="ECO:0000313" key="5">
    <source>
        <dbReference type="Proteomes" id="UP000580718"/>
    </source>
</evidence>
<name>A0A323V3F5_9ACTN</name>
<dbReference type="OrthoDB" id="1673646at2"/>
<organism evidence="3 4">
    <name type="scientific">Modestobacter versicolor</name>
    <dbReference type="NCBI Taxonomy" id="429133"/>
    <lineage>
        <taxon>Bacteria</taxon>
        <taxon>Bacillati</taxon>
        <taxon>Actinomycetota</taxon>
        <taxon>Actinomycetes</taxon>
        <taxon>Geodermatophilales</taxon>
        <taxon>Geodermatophilaceae</taxon>
        <taxon>Modestobacter</taxon>
    </lineage>
</organism>
<evidence type="ECO:0000313" key="3">
    <source>
        <dbReference type="EMBL" id="PZA19337.1"/>
    </source>
</evidence>
<evidence type="ECO:0000313" key="2">
    <source>
        <dbReference type="EMBL" id="MBB3676093.1"/>
    </source>
</evidence>
<dbReference type="EMBL" id="JACIBU010000001">
    <property type="protein sequence ID" value="MBB3676093.1"/>
    <property type="molecule type" value="Genomic_DNA"/>
</dbReference>